<gene>
    <name evidence="3" type="ORF">KEC16_01545</name>
</gene>
<sequence>MTPHLHSIRVYWEDTDAGGIVYHSNYLNFAERARTEMVRALGLSQAELADGGKGHAFAVRRAEIDFIKSARLDDLLQVETVVSALGGASMQLTQTIRRLDDGADLACLHIKLAFICLDGGRPARIPEWMKKTLRDLESERR</sequence>
<dbReference type="Proteomes" id="UP000680714">
    <property type="component" value="Unassembled WGS sequence"/>
</dbReference>
<accession>A0ABS5I7I7</accession>
<evidence type="ECO:0000313" key="4">
    <source>
        <dbReference type="Proteomes" id="UP000680714"/>
    </source>
</evidence>
<evidence type="ECO:0000256" key="1">
    <source>
        <dbReference type="ARBA" id="ARBA00005953"/>
    </source>
</evidence>
<dbReference type="EC" id="3.1.2.-" evidence="3"/>
<comment type="caution">
    <text evidence="3">The sequence shown here is derived from an EMBL/GenBank/DDBJ whole genome shotgun (WGS) entry which is preliminary data.</text>
</comment>
<dbReference type="InterPro" id="IPR006684">
    <property type="entry name" value="YbgC/YbaW"/>
</dbReference>
<name>A0ABS5I7I7_9PROT</name>
<dbReference type="PROSITE" id="PS01328">
    <property type="entry name" value="4HBCOA_THIOESTERASE"/>
    <property type="match status" value="1"/>
</dbReference>
<dbReference type="CDD" id="cd00586">
    <property type="entry name" value="4HBT"/>
    <property type="match status" value="1"/>
</dbReference>
<keyword evidence="4" id="KW-1185">Reference proteome</keyword>
<evidence type="ECO:0000256" key="2">
    <source>
        <dbReference type="ARBA" id="ARBA00022801"/>
    </source>
</evidence>
<dbReference type="InterPro" id="IPR050563">
    <property type="entry name" value="4-hydroxybenzoyl-CoA_TE"/>
</dbReference>
<keyword evidence="2 3" id="KW-0378">Hydrolase</keyword>
<dbReference type="NCBIfam" id="TIGR00051">
    <property type="entry name" value="YbgC/FadM family acyl-CoA thioesterase"/>
    <property type="match status" value="1"/>
</dbReference>
<dbReference type="Pfam" id="PF13279">
    <property type="entry name" value="4HBT_2"/>
    <property type="match status" value="1"/>
</dbReference>
<dbReference type="RefSeq" id="WP_211545891.1">
    <property type="nucleotide sequence ID" value="NZ_JAGTUF010000001.1"/>
</dbReference>
<protein>
    <submittedName>
        <fullName evidence="3">YbgC/FadM family acyl-CoA thioesterase</fullName>
        <ecNumber evidence="3">3.1.2.-</ecNumber>
    </submittedName>
</protein>
<dbReference type="PIRSF" id="PIRSF003230">
    <property type="entry name" value="YbgC"/>
    <property type="match status" value="1"/>
</dbReference>
<dbReference type="SUPFAM" id="SSF54637">
    <property type="entry name" value="Thioesterase/thiol ester dehydrase-isomerase"/>
    <property type="match status" value="1"/>
</dbReference>
<reference evidence="3 4" key="1">
    <citation type="submission" date="2021-04" db="EMBL/GenBank/DDBJ databases">
        <title>Magnetospirillum sulfuroxidans sp. nov., a facultative chemolithoautotrophic sulfur-oxidizing alphaproteobacterium isolated from freshwater sediment and proposals for Paramagetospirillum gen. nov., and Magnetospirillaceae fam. nov.</title>
        <authorList>
            <person name="Koziaeva V."/>
            <person name="Geelhoed J.S."/>
            <person name="Sorokin D.Y."/>
            <person name="Grouzdev D.S."/>
        </authorList>
    </citation>
    <scope>NUCLEOTIDE SEQUENCE [LARGE SCALE GENOMIC DNA]</scope>
    <source>
        <strain evidence="3 4">J10</strain>
    </source>
</reference>
<dbReference type="InterPro" id="IPR008272">
    <property type="entry name" value="HB-CoA_thioesterase_AS"/>
</dbReference>
<organism evidence="3 4">
    <name type="scientific">Magnetospirillum sulfuroxidans</name>
    <dbReference type="NCBI Taxonomy" id="611300"/>
    <lineage>
        <taxon>Bacteria</taxon>
        <taxon>Pseudomonadati</taxon>
        <taxon>Pseudomonadota</taxon>
        <taxon>Alphaproteobacteria</taxon>
        <taxon>Rhodospirillales</taxon>
        <taxon>Rhodospirillaceae</taxon>
        <taxon>Magnetospirillum</taxon>
    </lineage>
</organism>
<proteinExistence type="inferred from homology"/>
<dbReference type="InterPro" id="IPR029069">
    <property type="entry name" value="HotDog_dom_sf"/>
</dbReference>
<comment type="similarity">
    <text evidence="1">Belongs to the 4-hydroxybenzoyl-CoA thioesterase family.</text>
</comment>
<dbReference type="PANTHER" id="PTHR31793:SF37">
    <property type="entry name" value="ACYL-COA THIOESTER HYDROLASE YBGC"/>
    <property type="match status" value="1"/>
</dbReference>
<dbReference type="PANTHER" id="PTHR31793">
    <property type="entry name" value="4-HYDROXYBENZOYL-COA THIOESTERASE FAMILY MEMBER"/>
    <property type="match status" value="1"/>
</dbReference>
<dbReference type="EMBL" id="JAGTUF010000001">
    <property type="protein sequence ID" value="MBR9970394.1"/>
    <property type="molecule type" value="Genomic_DNA"/>
</dbReference>
<dbReference type="GO" id="GO:0016787">
    <property type="term" value="F:hydrolase activity"/>
    <property type="evidence" value="ECO:0007669"/>
    <property type="project" value="UniProtKB-KW"/>
</dbReference>
<evidence type="ECO:0000313" key="3">
    <source>
        <dbReference type="EMBL" id="MBR9970394.1"/>
    </source>
</evidence>
<dbReference type="Gene3D" id="3.10.129.10">
    <property type="entry name" value="Hotdog Thioesterase"/>
    <property type="match status" value="1"/>
</dbReference>